<sequence>MVRHFDNEDSANANWGSGPTFPNVNVLGRNWVMNFCAFTANSGSLQMTGFANYGFSYGVFAPSNMPGPISLGGGALYKDDQGGLNINFWVGGSDNTMNGGGNTWMGLARVK</sequence>
<evidence type="ECO:0000313" key="1">
    <source>
        <dbReference type="EMBL" id="KFA86913.1"/>
    </source>
</evidence>
<organism evidence="1 2">
    <name type="scientific">Archangium violaceum Cb vi76</name>
    <dbReference type="NCBI Taxonomy" id="1406225"/>
    <lineage>
        <taxon>Bacteria</taxon>
        <taxon>Pseudomonadati</taxon>
        <taxon>Myxococcota</taxon>
        <taxon>Myxococcia</taxon>
        <taxon>Myxococcales</taxon>
        <taxon>Cystobacterineae</taxon>
        <taxon>Archangiaceae</taxon>
        <taxon>Archangium</taxon>
    </lineage>
</organism>
<evidence type="ECO:0000313" key="2">
    <source>
        <dbReference type="Proteomes" id="UP000028547"/>
    </source>
</evidence>
<dbReference type="Proteomes" id="UP000028547">
    <property type="component" value="Unassembled WGS sequence"/>
</dbReference>
<comment type="caution">
    <text evidence="1">The sequence shown here is derived from an EMBL/GenBank/DDBJ whole genome shotgun (WGS) entry which is preliminary data.</text>
</comment>
<dbReference type="RefSeq" id="WP_043414461.1">
    <property type="nucleotide sequence ID" value="NZ_JPMI01000423.1"/>
</dbReference>
<protein>
    <submittedName>
        <fullName evidence="1">Uncharacterized protein</fullName>
    </submittedName>
</protein>
<proteinExistence type="predicted"/>
<accession>A0A084SEM8</accession>
<dbReference type="AlphaFoldDB" id="A0A084SEM8"/>
<dbReference type="EMBL" id="JPMI01000423">
    <property type="protein sequence ID" value="KFA86913.1"/>
    <property type="molecule type" value="Genomic_DNA"/>
</dbReference>
<gene>
    <name evidence="1" type="ORF">Q664_52010</name>
</gene>
<reference evidence="1 2" key="1">
    <citation type="submission" date="2014-07" db="EMBL/GenBank/DDBJ databases">
        <title>Draft Genome Sequence of Gephyronic Acid Producer, Cystobacter violaceus Strain Cb vi76.</title>
        <authorList>
            <person name="Stevens D.C."/>
            <person name="Young J."/>
            <person name="Carmichael R."/>
            <person name="Tan J."/>
            <person name="Taylor R.E."/>
        </authorList>
    </citation>
    <scope>NUCLEOTIDE SEQUENCE [LARGE SCALE GENOMIC DNA]</scope>
    <source>
        <strain evidence="1 2">Cb vi76</strain>
    </source>
</reference>
<name>A0A084SEM8_9BACT</name>